<gene>
    <name evidence="1" type="ORF">JR316_0013042</name>
</gene>
<comment type="caution">
    <text evidence="1">The sequence shown here is derived from an EMBL/GenBank/DDBJ whole genome shotgun (WGS) entry which is preliminary data.</text>
</comment>
<name>A0ACB8GFU8_PSICU</name>
<accession>A0ACB8GFU8</accession>
<evidence type="ECO:0000313" key="2">
    <source>
        <dbReference type="Proteomes" id="UP000664032"/>
    </source>
</evidence>
<sequence>MVSADNLNLDVLEVIFSFLSGNDLPAVALVSQSFLVAVIPRLYHTISYRIRQGKGYASGETISPFAAVIAHPHLAIHVQNIEISTVPTVKSVVHPVFVRECREALRICKNLKSFKCIVQNVLPMFLPALQEKGRLNTLRIYANLTTTQATMLVNITGLESLSLEFASWNTVDLLPSWSSSLSRTLTTLSLYMINVLHEDIFASVLGNLPNLVGLHVVGCPKLDHVAIFKHLTKTPLLENLSITVTETTKPLPLIPLALHHLRNLALDAKYTMQPSPVTVLASVLTYLNSSSPSLSSFAIKMPERKVVVGEPFIDLLIDNHQSTLRRLAFLDCGVSRESIIKICKKCLRLERLDVAIPMKELAAFAMNISHSRTLRTIVDVDNHVDHSMQPTLTHDTVRLMMIQCRSLMRIVTNRRIWTGKVDANNNVIVSLEKRPSRRHGSLWFMPRD</sequence>
<proteinExistence type="predicted"/>
<reference evidence="1" key="1">
    <citation type="submission" date="2021-10" db="EMBL/GenBank/DDBJ databases">
        <title>Psilocybe cubensis genome.</title>
        <authorList>
            <person name="Mckernan K.J."/>
            <person name="Crawford S."/>
            <person name="Trippe A."/>
            <person name="Kane L.T."/>
            <person name="Mclaughlin S."/>
        </authorList>
    </citation>
    <scope>NUCLEOTIDE SEQUENCE</scope>
    <source>
        <strain evidence="1">MGC-MH-2018</strain>
    </source>
</reference>
<organism evidence="1 2">
    <name type="scientific">Psilocybe cubensis</name>
    <name type="common">Psychedelic mushroom</name>
    <name type="synonym">Stropharia cubensis</name>
    <dbReference type="NCBI Taxonomy" id="181762"/>
    <lineage>
        <taxon>Eukaryota</taxon>
        <taxon>Fungi</taxon>
        <taxon>Dikarya</taxon>
        <taxon>Basidiomycota</taxon>
        <taxon>Agaricomycotina</taxon>
        <taxon>Agaricomycetes</taxon>
        <taxon>Agaricomycetidae</taxon>
        <taxon>Agaricales</taxon>
        <taxon>Agaricineae</taxon>
        <taxon>Strophariaceae</taxon>
        <taxon>Psilocybe</taxon>
    </lineage>
</organism>
<evidence type="ECO:0000313" key="1">
    <source>
        <dbReference type="EMBL" id="KAH9474580.1"/>
    </source>
</evidence>
<dbReference type="EMBL" id="JAFIQS020000013">
    <property type="protein sequence ID" value="KAH9474580.1"/>
    <property type="molecule type" value="Genomic_DNA"/>
</dbReference>
<keyword evidence="2" id="KW-1185">Reference proteome</keyword>
<dbReference type="Proteomes" id="UP000664032">
    <property type="component" value="Unassembled WGS sequence"/>
</dbReference>
<protein>
    <submittedName>
        <fullName evidence="1">Uncharacterized protein</fullName>
    </submittedName>
</protein>